<evidence type="ECO:0000313" key="12">
    <source>
        <dbReference type="EMBL" id="OGF20712.1"/>
    </source>
</evidence>
<dbReference type="InterPro" id="IPR029063">
    <property type="entry name" value="SAM-dependent_MTases_sf"/>
</dbReference>
<keyword evidence="4" id="KW-0489">Methyltransferase</keyword>
<dbReference type="AlphaFoldDB" id="A0A1F5S2C0"/>
<evidence type="ECO:0000256" key="8">
    <source>
        <dbReference type="ARBA" id="ARBA00023125"/>
    </source>
</evidence>
<dbReference type="CDD" id="cd17274">
    <property type="entry name" value="RMtype1_S_Eco540ANI-TRD1-CR1_like"/>
    <property type="match status" value="1"/>
</dbReference>
<keyword evidence="8" id="KW-0238">DNA-binding</keyword>
<evidence type="ECO:0000313" key="13">
    <source>
        <dbReference type="Proteomes" id="UP000177407"/>
    </source>
</evidence>
<accession>A0A1F5S2C0</accession>
<dbReference type="SUPFAM" id="SSF53335">
    <property type="entry name" value="S-adenosyl-L-methionine-dependent methyltransferases"/>
    <property type="match status" value="1"/>
</dbReference>
<dbReference type="InterPro" id="IPR044946">
    <property type="entry name" value="Restrct_endonuc_typeI_TRD_sf"/>
</dbReference>
<dbReference type="Gene3D" id="3.40.50.150">
    <property type="entry name" value="Vaccinia Virus protein VP39"/>
    <property type="match status" value="1"/>
</dbReference>
<keyword evidence="6" id="KW-0949">S-adenosyl-L-methionine</keyword>
<evidence type="ECO:0000259" key="10">
    <source>
        <dbReference type="Pfam" id="PF01420"/>
    </source>
</evidence>
<feature type="domain" description="DNA methylase adenine-specific" evidence="11">
    <location>
        <begin position="133"/>
        <end position="465"/>
    </location>
</feature>
<gene>
    <name evidence="12" type="ORF">A2257_02975</name>
</gene>
<dbReference type="GO" id="GO:0009007">
    <property type="term" value="F:site-specific DNA-methyltransferase (adenine-specific) activity"/>
    <property type="evidence" value="ECO:0007669"/>
    <property type="project" value="UniProtKB-EC"/>
</dbReference>
<feature type="domain" description="Type I restriction modification DNA specificity" evidence="10">
    <location>
        <begin position="642"/>
        <end position="787"/>
    </location>
</feature>
<evidence type="ECO:0000256" key="6">
    <source>
        <dbReference type="ARBA" id="ARBA00022691"/>
    </source>
</evidence>
<organism evidence="12 13">
    <name type="scientific">Candidatus Falkowbacteria bacterium RIFOXYA2_FULL_38_12</name>
    <dbReference type="NCBI Taxonomy" id="1797993"/>
    <lineage>
        <taxon>Bacteria</taxon>
        <taxon>Candidatus Falkowiibacteriota</taxon>
    </lineage>
</organism>
<dbReference type="InterPro" id="IPR002052">
    <property type="entry name" value="DNA_methylase_N6_adenine_CS"/>
</dbReference>
<comment type="catalytic activity">
    <reaction evidence="9">
        <text>a 2'-deoxyadenosine in DNA + S-adenosyl-L-methionine = an N(6)-methyl-2'-deoxyadenosine in DNA + S-adenosyl-L-homocysteine + H(+)</text>
        <dbReference type="Rhea" id="RHEA:15197"/>
        <dbReference type="Rhea" id="RHEA-COMP:12418"/>
        <dbReference type="Rhea" id="RHEA-COMP:12419"/>
        <dbReference type="ChEBI" id="CHEBI:15378"/>
        <dbReference type="ChEBI" id="CHEBI:57856"/>
        <dbReference type="ChEBI" id="CHEBI:59789"/>
        <dbReference type="ChEBI" id="CHEBI:90615"/>
        <dbReference type="ChEBI" id="CHEBI:90616"/>
        <dbReference type="EC" id="2.1.1.72"/>
    </reaction>
</comment>
<evidence type="ECO:0000256" key="5">
    <source>
        <dbReference type="ARBA" id="ARBA00022679"/>
    </source>
</evidence>
<dbReference type="InterPro" id="IPR000055">
    <property type="entry name" value="Restrct_endonuc_typeI_TRD"/>
</dbReference>
<dbReference type="Gene3D" id="1.20.1260.30">
    <property type="match status" value="1"/>
</dbReference>
<keyword evidence="7" id="KW-0680">Restriction system</keyword>
<keyword evidence="5" id="KW-0808">Transferase</keyword>
<dbReference type="PRINTS" id="PR00507">
    <property type="entry name" value="N12N6MTFRASE"/>
</dbReference>
<dbReference type="Pfam" id="PF01420">
    <property type="entry name" value="Methylase_S"/>
    <property type="match status" value="2"/>
</dbReference>
<sequence length="818" mass="93660">MLDQTTKRKLDSARNILVGNVTNPISQVDQITNALIYKFMDDMDQENLEVDLKPQFFVDEYKQYSWRKLMDKKLSGQERFNLYEEATKKLTYAKHIPSLFRTIFENARLPYNDPRVLTLFLKEIDEFSYSHSEELGNAFEYLLSILGSQGDAGMFRTPRHIIDFIVDIVDPKKNETILDPACGTAGFLISAYKHIVKNNDGKDNETGKPTKKETLLTPDEKLHLMNNLAGYDISPDMVKLSLVNMYLHGFQNPQIHKYDTLSSEKRWDETFDVILANPPFMSPKGGIVPHKRFSIQANRAEVLFVDYIVEHLTIKGRAGIIVPEGVIFKSDGACKALRKKLVEDGLFTVVSLPAGIFQPYSGVKTSILFFDNQLAKRSQDILFIKIENDGFDLGAQRRPIEKNDLPKAIDRIRIWKNVLNDIDKKEKLKIVGKQESVNAIWVDKEKISESGDYNLTGERYQEVEVYKKQKWEMVELGEVLEYEQPTKYIVKSVNYDDSYKTPVLTAGKTFILGYTNEEDGIFSAKNLPVIIFDDFTTAIKFVDFPFKVKSSAMKILRADKTKADARFLFQIMKTIKFRHDDHKRYWISEFSKIKIPLPPLEVQKEIVEQIEVKQSAIDHAKAIIQNLERERRYFGQSLRKLEGVKIVELGEVAEVIAGQSPEGKYYNETGEGMPFYQGKTEFSELYIGKPKVWTTKITKIAERDDILMSVRAPVGPVNIATEKVCIGRGLASIRANKVDPMFLFNFLKSIDNKIKGNGGAVFDSINKKQIEELKIPLPSLEIQKKLVAEAEKEQQIINANKQLIEIYEQKISDVLSEI</sequence>
<evidence type="ECO:0000256" key="2">
    <source>
        <dbReference type="ARBA" id="ARBA00010923"/>
    </source>
</evidence>
<dbReference type="GO" id="GO:0009307">
    <property type="term" value="P:DNA restriction-modification system"/>
    <property type="evidence" value="ECO:0007669"/>
    <property type="project" value="UniProtKB-KW"/>
</dbReference>
<feature type="domain" description="Type I restriction modification DNA specificity" evidence="10">
    <location>
        <begin position="469"/>
        <end position="629"/>
    </location>
</feature>
<evidence type="ECO:0000256" key="9">
    <source>
        <dbReference type="ARBA" id="ARBA00047942"/>
    </source>
</evidence>
<dbReference type="SUPFAM" id="SSF116734">
    <property type="entry name" value="DNA methylase specificity domain"/>
    <property type="match status" value="2"/>
</dbReference>
<proteinExistence type="inferred from homology"/>
<evidence type="ECO:0000256" key="3">
    <source>
        <dbReference type="ARBA" id="ARBA00011900"/>
    </source>
</evidence>
<comment type="similarity">
    <text evidence="2">Belongs to the type-I restriction system S methylase family.</text>
</comment>
<dbReference type="InterPro" id="IPR038333">
    <property type="entry name" value="T1MK-like_N_sf"/>
</dbReference>
<reference evidence="12 13" key="1">
    <citation type="journal article" date="2016" name="Nat. Commun.">
        <title>Thousands of microbial genomes shed light on interconnected biogeochemical processes in an aquifer system.</title>
        <authorList>
            <person name="Anantharaman K."/>
            <person name="Brown C.T."/>
            <person name="Hug L.A."/>
            <person name="Sharon I."/>
            <person name="Castelle C.J."/>
            <person name="Probst A.J."/>
            <person name="Thomas B.C."/>
            <person name="Singh A."/>
            <person name="Wilkins M.J."/>
            <person name="Karaoz U."/>
            <person name="Brodie E.L."/>
            <person name="Williams K.H."/>
            <person name="Hubbard S.S."/>
            <person name="Banfield J.F."/>
        </authorList>
    </citation>
    <scope>NUCLEOTIDE SEQUENCE [LARGE SCALE GENOMIC DNA]</scope>
</reference>
<name>A0A1F5S2C0_9BACT</name>
<evidence type="ECO:0000256" key="4">
    <source>
        <dbReference type="ARBA" id="ARBA00022603"/>
    </source>
</evidence>
<evidence type="ECO:0000256" key="7">
    <source>
        <dbReference type="ARBA" id="ARBA00022747"/>
    </source>
</evidence>
<dbReference type="InterPro" id="IPR003356">
    <property type="entry name" value="DNA_methylase_A-5"/>
</dbReference>
<evidence type="ECO:0000256" key="1">
    <source>
        <dbReference type="ARBA" id="ARBA00006594"/>
    </source>
</evidence>
<dbReference type="Proteomes" id="UP000177407">
    <property type="component" value="Unassembled WGS sequence"/>
</dbReference>
<dbReference type="PANTHER" id="PTHR42933">
    <property type="entry name" value="SLR6095 PROTEIN"/>
    <property type="match status" value="1"/>
</dbReference>
<dbReference type="CDD" id="cd02440">
    <property type="entry name" value="AdoMet_MTases"/>
    <property type="match status" value="1"/>
</dbReference>
<comment type="caution">
    <text evidence="12">The sequence shown here is derived from an EMBL/GenBank/DDBJ whole genome shotgun (WGS) entry which is preliminary data.</text>
</comment>
<dbReference type="EMBL" id="MFGA01000020">
    <property type="protein sequence ID" value="OGF20712.1"/>
    <property type="molecule type" value="Genomic_DNA"/>
</dbReference>
<dbReference type="GO" id="GO:0032259">
    <property type="term" value="P:methylation"/>
    <property type="evidence" value="ECO:0007669"/>
    <property type="project" value="UniProtKB-KW"/>
</dbReference>
<dbReference type="GO" id="GO:0003677">
    <property type="term" value="F:DNA binding"/>
    <property type="evidence" value="ECO:0007669"/>
    <property type="project" value="UniProtKB-KW"/>
</dbReference>
<comment type="similarity">
    <text evidence="1">Belongs to the N(4)/N(6)-methyltransferase family.</text>
</comment>
<evidence type="ECO:0000259" key="11">
    <source>
        <dbReference type="Pfam" id="PF02384"/>
    </source>
</evidence>
<dbReference type="Pfam" id="PF02384">
    <property type="entry name" value="N6_Mtase"/>
    <property type="match status" value="1"/>
</dbReference>
<dbReference type="CDD" id="cd17499">
    <property type="entry name" value="RMtype1_S_CloLW9ORF3270P-TRD1-CR1_like"/>
    <property type="match status" value="1"/>
</dbReference>
<dbReference type="PANTHER" id="PTHR42933:SF3">
    <property type="entry name" value="TYPE I RESTRICTION ENZYME MJAVIII METHYLASE SUBUNIT"/>
    <property type="match status" value="1"/>
</dbReference>
<dbReference type="EC" id="2.1.1.72" evidence="3"/>
<dbReference type="Gene3D" id="3.90.220.20">
    <property type="entry name" value="DNA methylase specificity domains"/>
    <property type="match status" value="2"/>
</dbReference>
<dbReference type="InterPro" id="IPR051537">
    <property type="entry name" value="DNA_Adenine_Mtase"/>
</dbReference>
<dbReference type="GO" id="GO:0008170">
    <property type="term" value="F:N-methyltransferase activity"/>
    <property type="evidence" value="ECO:0007669"/>
    <property type="project" value="InterPro"/>
</dbReference>
<protein>
    <recommendedName>
        <fullName evidence="3">site-specific DNA-methyltransferase (adenine-specific)</fullName>
        <ecNumber evidence="3">2.1.1.72</ecNumber>
    </recommendedName>
</protein>
<dbReference type="PROSITE" id="PS00092">
    <property type="entry name" value="N6_MTASE"/>
    <property type="match status" value="1"/>
</dbReference>